<dbReference type="InterPro" id="IPR011712">
    <property type="entry name" value="Sig_transdc_His_kin_sub3_dim/P"/>
</dbReference>
<dbReference type="SMART" id="SM00387">
    <property type="entry name" value="HATPase_c"/>
    <property type="match status" value="1"/>
</dbReference>
<evidence type="ECO:0000313" key="7">
    <source>
        <dbReference type="Proteomes" id="UP001628091"/>
    </source>
</evidence>
<evidence type="ECO:0000256" key="3">
    <source>
        <dbReference type="ARBA" id="ARBA00023012"/>
    </source>
</evidence>
<reference evidence="6 7" key="1">
    <citation type="submission" date="2024-10" db="EMBL/GenBank/DDBJ databases">
        <title>Isolation, draft genome sequencing and identification of Phyllobacterium sp. NSA23, isolated from leaf soil.</title>
        <authorList>
            <person name="Akita H."/>
        </authorList>
    </citation>
    <scope>NUCLEOTIDE SEQUENCE [LARGE SCALE GENOMIC DNA]</scope>
    <source>
        <strain evidence="6 7">NSA23</strain>
    </source>
</reference>
<dbReference type="PROSITE" id="PS50109">
    <property type="entry name" value="HIS_KIN"/>
    <property type="match status" value="1"/>
</dbReference>
<dbReference type="CDD" id="cd16917">
    <property type="entry name" value="HATPase_UhpB-NarQ-NarX-like"/>
    <property type="match status" value="1"/>
</dbReference>
<dbReference type="EMBL" id="BAAFZP010000002">
    <property type="protein sequence ID" value="GAB1584722.1"/>
    <property type="molecule type" value="Genomic_DNA"/>
</dbReference>
<keyword evidence="7" id="KW-1185">Reference proteome</keyword>
<evidence type="ECO:0000259" key="5">
    <source>
        <dbReference type="PROSITE" id="PS50109"/>
    </source>
</evidence>
<dbReference type="InterPro" id="IPR005467">
    <property type="entry name" value="His_kinase_dom"/>
</dbReference>
<gene>
    <name evidence="6" type="ORF">PPNSA23_46650</name>
</gene>
<dbReference type="InterPro" id="IPR050482">
    <property type="entry name" value="Sensor_HK_TwoCompSys"/>
</dbReference>
<sequence length="519" mass="57198">MPSTHYRQHGRRSWRRDALVRHWRDRLGMQEYSPVADELVRNAQAGGDSGMFMKFHEFADRWNSQSLAKQFLLTGGLVSFAAMILVGSFVTNLIEAAVTRNSAATTALYVDSVIAPLLPDMQTNQMLGDTATRALDETLGQGALGDRLVSFKLWRRDGTILYSSDKSLVGKRFHPNENLQAALAGRMTAQFHGIGDDVGRITEQASGKPLLDIYNPILQPWSGKVVAVSEFSEIADQFQQSLDQARLHSWLAVALFTLAFFLALSVIVYRGSQTIDSQRQVLRQRVEELSTLLEQNRALHTRVQRASKRAAALNESYLRRIGADLHDGPAQLIALASLRLDGAALTDPANSGPAREHEIVTIKENLDEAMREIRRICKGLILPHIETAALPEILRMAVHAHQHHTGTTVDLFTSGASPQLSASARICIYRFVQEALNNSYRHAGGIGQRVTQTSQNGHIIIEVADRGPGFDPASVRPDGLGLAGLRERVESLGGRFIIESSQDGTKVTMSLEVDEMEPA</sequence>
<keyword evidence="3" id="KW-0902">Two-component regulatory system</keyword>
<name>A0ABQ0H751_9HYPH</name>
<dbReference type="Proteomes" id="UP001628091">
    <property type="component" value="Unassembled WGS sequence"/>
</dbReference>
<evidence type="ECO:0000256" key="4">
    <source>
        <dbReference type="SAM" id="Phobius"/>
    </source>
</evidence>
<dbReference type="Gene3D" id="3.30.565.10">
    <property type="entry name" value="Histidine kinase-like ATPase, C-terminal domain"/>
    <property type="match status" value="1"/>
</dbReference>
<proteinExistence type="predicted"/>
<organism evidence="6 7">
    <name type="scientific">Phyllobacterium phragmitis</name>
    <dbReference type="NCBI Taxonomy" id="2670329"/>
    <lineage>
        <taxon>Bacteria</taxon>
        <taxon>Pseudomonadati</taxon>
        <taxon>Pseudomonadota</taxon>
        <taxon>Alphaproteobacteria</taxon>
        <taxon>Hyphomicrobiales</taxon>
        <taxon>Phyllobacteriaceae</taxon>
        <taxon>Phyllobacterium</taxon>
    </lineage>
</organism>
<dbReference type="Gene3D" id="1.20.5.1930">
    <property type="match status" value="1"/>
</dbReference>
<dbReference type="Pfam" id="PF07730">
    <property type="entry name" value="HisKA_3"/>
    <property type="match status" value="1"/>
</dbReference>
<feature type="domain" description="Histidine kinase" evidence="5">
    <location>
        <begin position="428"/>
        <end position="515"/>
    </location>
</feature>
<comment type="caution">
    <text evidence="6">The sequence shown here is derived from an EMBL/GenBank/DDBJ whole genome shotgun (WGS) entry which is preliminary data.</text>
</comment>
<dbReference type="GO" id="GO:0016301">
    <property type="term" value="F:kinase activity"/>
    <property type="evidence" value="ECO:0007669"/>
    <property type="project" value="UniProtKB-KW"/>
</dbReference>
<keyword evidence="4" id="KW-0472">Membrane</keyword>
<evidence type="ECO:0000313" key="6">
    <source>
        <dbReference type="EMBL" id="GAB1584722.1"/>
    </source>
</evidence>
<evidence type="ECO:0000256" key="1">
    <source>
        <dbReference type="ARBA" id="ARBA00022679"/>
    </source>
</evidence>
<dbReference type="PANTHER" id="PTHR24421">
    <property type="entry name" value="NITRATE/NITRITE SENSOR PROTEIN NARX-RELATED"/>
    <property type="match status" value="1"/>
</dbReference>
<keyword evidence="4" id="KW-1133">Transmembrane helix</keyword>
<feature type="transmembrane region" description="Helical" evidence="4">
    <location>
        <begin position="247"/>
        <end position="269"/>
    </location>
</feature>
<dbReference type="InterPro" id="IPR003594">
    <property type="entry name" value="HATPase_dom"/>
</dbReference>
<accession>A0ABQ0H751</accession>
<keyword evidence="4" id="KW-0812">Transmembrane</keyword>
<dbReference type="Pfam" id="PF02518">
    <property type="entry name" value="HATPase_c"/>
    <property type="match status" value="1"/>
</dbReference>
<feature type="transmembrane region" description="Helical" evidence="4">
    <location>
        <begin position="71"/>
        <end position="90"/>
    </location>
</feature>
<protein>
    <submittedName>
        <fullName evidence="6">Sensor histidine kinase</fullName>
    </submittedName>
</protein>
<keyword evidence="1" id="KW-0808">Transferase</keyword>
<dbReference type="InterPro" id="IPR036890">
    <property type="entry name" value="HATPase_C_sf"/>
</dbReference>
<evidence type="ECO:0000256" key="2">
    <source>
        <dbReference type="ARBA" id="ARBA00022777"/>
    </source>
</evidence>
<dbReference type="SUPFAM" id="SSF55874">
    <property type="entry name" value="ATPase domain of HSP90 chaperone/DNA topoisomerase II/histidine kinase"/>
    <property type="match status" value="1"/>
</dbReference>
<keyword evidence="2 6" id="KW-0418">Kinase</keyword>